<proteinExistence type="predicted"/>
<evidence type="ECO:0000313" key="4">
    <source>
        <dbReference type="Proteomes" id="UP000618931"/>
    </source>
</evidence>
<keyword evidence="4" id="KW-1185">Reference proteome</keyword>
<evidence type="ECO:0000313" key="3">
    <source>
        <dbReference type="EMBL" id="MBF9220255.1"/>
    </source>
</evidence>
<gene>
    <name evidence="3" type="ORF">I2H31_03975</name>
</gene>
<reference evidence="3 4" key="1">
    <citation type="submission" date="2020-11" db="EMBL/GenBank/DDBJ databases">
        <authorList>
            <person name="Kim M.K."/>
        </authorList>
    </citation>
    <scope>NUCLEOTIDE SEQUENCE [LARGE SCALE GENOMIC DNA]</scope>
    <source>
        <strain evidence="3 4">BT662</strain>
    </source>
</reference>
<evidence type="ECO:0008006" key="5">
    <source>
        <dbReference type="Google" id="ProtNLM"/>
    </source>
</evidence>
<feature type="signal peptide" evidence="2">
    <location>
        <begin position="1"/>
        <end position="26"/>
    </location>
</feature>
<name>A0ABS0HZX5_9BACT</name>
<dbReference type="EMBL" id="JADQDM010000001">
    <property type="protein sequence ID" value="MBF9220255.1"/>
    <property type="molecule type" value="Genomic_DNA"/>
</dbReference>
<comment type="caution">
    <text evidence="3">The sequence shown here is derived from an EMBL/GenBank/DDBJ whole genome shotgun (WGS) entry which is preliminary data.</text>
</comment>
<dbReference type="RefSeq" id="WP_196291691.1">
    <property type="nucleotide sequence ID" value="NZ_JADQDM010000001.1"/>
</dbReference>
<feature type="region of interest" description="Disordered" evidence="1">
    <location>
        <begin position="554"/>
        <end position="580"/>
    </location>
</feature>
<protein>
    <recommendedName>
        <fullName evidence="5">DUF5723 domain-containing protein</fullName>
    </recommendedName>
</protein>
<accession>A0ABS0HZX5</accession>
<evidence type="ECO:0000256" key="2">
    <source>
        <dbReference type="SAM" id="SignalP"/>
    </source>
</evidence>
<dbReference type="Proteomes" id="UP000618931">
    <property type="component" value="Unassembled WGS sequence"/>
</dbReference>
<keyword evidence="2" id="KW-0732">Signal</keyword>
<feature type="chain" id="PRO_5045760829" description="DUF5723 domain-containing protein" evidence="2">
    <location>
        <begin position="27"/>
        <end position="580"/>
    </location>
</feature>
<sequence>MKHPLHLFLRFTAAALLLSGAAVTRAQDLATLAQQKPVTLTGALDLRTVFYNYSGNITARRKPFSYVLSGSPTVNIYGVAVPLDFVLSEQDRAVRQPFNQFGLSPTYKWATAHLGYRNLSWSPFTLAGHTMLGAGVELNPGKFRFGLMVGRFARATAVDATTGLTAPFAFSRRGYALKLGVGAPEKSFIDVTLVKGRDDSTSVSATDRLAAGNTGALVQPAENLAVGLGGRLGLGKDKYWFVEGDGAISLFTRRLGSRLQLEKSNLPGIVNSTFGKLIDINGSTEAYTAWQAGAGYSKNGRGLKVRYRRISPGYQSMGAYFFQDDLENLTLAPSFALFKQKLRLSGNLGVQQDNLRSQKQLTSRRIIGSVSASAELSERLGIDLNYTNFTTDQQQAGAVQVADSFRLAQTTQSFSVAPRYVLMGDHYGHAVLLSVDRSTLRGLGSSVLDKLSEFTSLNAFLNYQLTLMGPRLTLGATYNYTELSLSQGADLNRGLQLSADRPFLKQDALRLGLRGSWLSARRFGEPGRIVGGGVRATYRAGRHHSFRLDAAYTARQPDQDTPSNPRYTETRGEIGYGFTL</sequence>
<organism evidence="3 4">
    <name type="scientific">Hymenobacter ruricola</name>
    <dbReference type="NCBI Taxonomy" id="2791023"/>
    <lineage>
        <taxon>Bacteria</taxon>
        <taxon>Pseudomonadati</taxon>
        <taxon>Bacteroidota</taxon>
        <taxon>Cytophagia</taxon>
        <taxon>Cytophagales</taxon>
        <taxon>Hymenobacteraceae</taxon>
        <taxon>Hymenobacter</taxon>
    </lineage>
</organism>
<evidence type="ECO:0000256" key="1">
    <source>
        <dbReference type="SAM" id="MobiDB-lite"/>
    </source>
</evidence>